<dbReference type="Gene3D" id="3.40.50.150">
    <property type="entry name" value="Vaccinia Virus protein VP39"/>
    <property type="match status" value="1"/>
</dbReference>
<dbReference type="PhylomeDB" id="T1J6Y2"/>
<evidence type="ECO:0000313" key="5">
    <source>
        <dbReference type="EnsemblMetazoa" id="SMAR009411-PA"/>
    </source>
</evidence>
<evidence type="ECO:0008006" key="7">
    <source>
        <dbReference type="Google" id="ProtNLM"/>
    </source>
</evidence>
<reference evidence="6" key="1">
    <citation type="submission" date="2011-05" db="EMBL/GenBank/DDBJ databases">
        <authorList>
            <person name="Richards S.R."/>
            <person name="Qu J."/>
            <person name="Jiang H."/>
            <person name="Jhangiani S.N."/>
            <person name="Agravi P."/>
            <person name="Goodspeed R."/>
            <person name="Gross S."/>
            <person name="Mandapat C."/>
            <person name="Jackson L."/>
            <person name="Mathew T."/>
            <person name="Pu L."/>
            <person name="Thornton R."/>
            <person name="Saada N."/>
            <person name="Wilczek-Boney K.B."/>
            <person name="Lee S."/>
            <person name="Kovar C."/>
            <person name="Wu Y."/>
            <person name="Scherer S.E."/>
            <person name="Worley K.C."/>
            <person name="Muzny D.M."/>
            <person name="Gibbs R."/>
        </authorList>
    </citation>
    <scope>NUCLEOTIDE SEQUENCE</scope>
    <source>
        <strain evidence="6">Brora</strain>
    </source>
</reference>
<dbReference type="eggNOG" id="KOG2793">
    <property type="taxonomic scope" value="Eukaryota"/>
</dbReference>
<keyword evidence="2" id="KW-0808">Transferase</keyword>
<dbReference type="STRING" id="126957.T1J6Y2"/>
<evidence type="ECO:0000256" key="1">
    <source>
        <dbReference type="ARBA" id="ARBA00022603"/>
    </source>
</evidence>
<evidence type="ECO:0000313" key="6">
    <source>
        <dbReference type="Proteomes" id="UP000014500"/>
    </source>
</evidence>
<reference evidence="5" key="2">
    <citation type="submission" date="2015-02" db="UniProtKB">
        <authorList>
            <consortium name="EnsemblMetazoa"/>
        </authorList>
    </citation>
    <scope>IDENTIFICATION</scope>
</reference>
<evidence type="ECO:0000256" key="3">
    <source>
        <dbReference type="ARBA" id="ARBA00022691"/>
    </source>
</evidence>
<dbReference type="InterPro" id="IPR019410">
    <property type="entry name" value="Methyltransf_16"/>
</dbReference>
<dbReference type="Proteomes" id="UP000014500">
    <property type="component" value="Unassembled WGS sequence"/>
</dbReference>
<dbReference type="EnsemblMetazoa" id="SMAR009411-RA">
    <property type="protein sequence ID" value="SMAR009411-PA"/>
    <property type="gene ID" value="SMAR009411"/>
</dbReference>
<dbReference type="GO" id="GO:0005737">
    <property type="term" value="C:cytoplasm"/>
    <property type="evidence" value="ECO:0007669"/>
    <property type="project" value="TreeGrafter"/>
</dbReference>
<dbReference type="InterPro" id="IPR029063">
    <property type="entry name" value="SAM-dependent_MTases_sf"/>
</dbReference>
<keyword evidence="6" id="KW-1185">Reference proteome</keyword>
<comment type="similarity">
    <text evidence="4">Belongs to the methyltransferase superfamily. METTL23 family.</text>
</comment>
<dbReference type="GO" id="GO:0032259">
    <property type="term" value="P:methylation"/>
    <property type="evidence" value="ECO:0007669"/>
    <property type="project" value="UniProtKB-KW"/>
</dbReference>
<dbReference type="GO" id="GO:0008168">
    <property type="term" value="F:methyltransferase activity"/>
    <property type="evidence" value="ECO:0007669"/>
    <property type="project" value="UniProtKB-KW"/>
</dbReference>
<sequence length="228" mass="25875">MAAKKDANESNERLFTFQTGDDKLIVRIPEVMNPQYCMYTWPSWYFQREMIKYICKTIFNIFCVIYKISAGTALPGVVAAFCGANVTLSDTTTQPNSLKICQKSCEVNDLIDVNIIGINWGIINNRTHALTDLDFILGSDCFYDPKDFEDILFTVAHILSRNPNCKFLSTYQVRSSDWTIEDLLTKWKLDYTNISLASFGGDSTNIADSKLPGESIVEMMEIKFKTDS</sequence>
<dbReference type="HOGENOM" id="CLU_082022_1_1_1"/>
<dbReference type="Pfam" id="PF10294">
    <property type="entry name" value="Methyltransf_16"/>
    <property type="match status" value="1"/>
</dbReference>
<keyword evidence="1" id="KW-0489">Methyltransferase</keyword>
<evidence type="ECO:0000256" key="4">
    <source>
        <dbReference type="ARBA" id="ARBA00043988"/>
    </source>
</evidence>
<dbReference type="EMBL" id="JH431897">
    <property type="status" value="NOT_ANNOTATED_CDS"/>
    <property type="molecule type" value="Genomic_DNA"/>
</dbReference>
<dbReference type="OMA" id="RADWSIE"/>
<dbReference type="AlphaFoldDB" id="T1J6Y2"/>
<evidence type="ECO:0000256" key="2">
    <source>
        <dbReference type="ARBA" id="ARBA00022679"/>
    </source>
</evidence>
<keyword evidence="3" id="KW-0949">S-adenosyl-L-methionine</keyword>
<dbReference type="PANTHER" id="PTHR14614">
    <property type="entry name" value="HEPATOCELLULAR CARCINOMA-ASSOCIATED ANTIGEN"/>
    <property type="match status" value="1"/>
</dbReference>
<name>T1J6Y2_STRMM</name>
<organism evidence="5 6">
    <name type="scientific">Strigamia maritima</name>
    <name type="common">European centipede</name>
    <name type="synonym">Geophilus maritimus</name>
    <dbReference type="NCBI Taxonomy" id="126957"/>
    <lineage>
        <taxon>Eukaryota</taxon>
        <taxon>Metazoa</taxon>
        <taxon>Ecdysozoa</taxon>
        <taxon>Arthropoda</taxon>
        <taxon>Myriapoda</taxon>
        <taxon>Chilopoda</taxon>
        <taxon>Pleurostigmophora</taxon>
        <taxon>Geophilomorpha</taxon>
        <taxon>Linotaeniidae</taxon>
        <taxon>Strigamia</taxon>
    </lineage>
</organism>
<proteinExistence type="inferred from homology"/>
<protein>
    <recommendedName>
        <fullName evidence="7">Methyltransferase-like protein 23</fullName>
    </recommendedName>
</protein>
<dbReference type="PANTHER" id="PTHR14614:SF164">
    <property type="entry name" value="HISTONE-ARGININE METHYLTRANSFERASE METTL23"/>
    <property type="match status" value="1"/>
</dbReference>
<dbReference type="GO" id="GO:0005634">
    <property type="term" value="C:nucleus"/>
    <property type="evidence" value="ECO:0007669"/>
    <property type="project" value="TreeGrafter"/>
</dbReference>
<accession>T1J6Y2</accession>